<keyword evidence="1 3" id="KW-0853">WD repeat</keyword>
<dbReference type="OrthoDB" id="538223at2759"/>
<organism evidence="6 7">
    <name type="scientific">Gymnopilus junonius</name>
    <name type="common">Spectacular rustgill mushroom</name>
    <name type="synonym">Gymnopilus spectabilis subsp. junonius</name>
    <dbReference type="NCBI Taxonomy" id="109634"/>
    <lineage>
        <taxon>Eukaryota</taxon>
        <taxon>Fungi</taxon>
        <taxon>Dikarya</taxon>
        <taxon>Basidiomycota</taxon>
        <taxon>Agaricomycotina</taxon>
        <taxon>Agaricomycetes</taxon>
        <taxon>Agaricomycetidae</taxon>
        <taxon>Agaricales</taxon>
        <taxon>Agaricineae</taxon>
        <taxon>Hymenogastraceae</taxon>
        <taxon>Gymnopilus</taxon>
    </lineage>
</organism>
<evidence type="ECO:0000256" key="3">
    <source>
        <dbReference type="PROSITE-ProRule" id="PRU00221"/>
    </source>
</evidence>
<dbReference type="AlphaFoldDB" id="A0A9P5NRH5"/>
<dbReference type="InterPro" id="IPR020472">
    <property type="entry name" value="WD40_PAC1"/>
</dbReference>
<evidence type="ECO:0000256" key="2">
    <source>
        <dbReference type="ARBA" id="ARBA00022737"/>
    </source>
</evidence>
<sequence length="812" mass="91348">MKKPQQESTKVMIECDHEIDGRNLVVSIDGTSNQFGKKNTNVIELYNLILKEEEHNQLTWYNSGIGTYARPSWKSIDYYKQVLYHKVDLAIAWNFEKTVLEAYRWLSDNYRKGDCIFLFGFSRGAFQVRVLSAMIHKVGLIHKGNEAQIPFAYELYADPKSDELEVEVTEVGESGGEKMSMAERFKRAFSQKGVKVHFVGAWDTVSSIGIARGQKLLPYTIEGMKHVCYFRHALALDERRVKFLPEYAYGGTTTATDSKETRERMNAKPSDAKSRATEQDNVATNPEKGGSMKDRPQVKEVWFAGTHSDIGGGNVENPAMNRSRPPLRWMVFEAEAVGLRTAGFKGELSSLEMIEIKESLTWHWWPLEVLPLRRLTFTREETGTKETIKPHLGRKRKIQPGQKIHASLVLAQPKRKYMPKALPAKQMVNFWEKIDIEWLEVDVYDFIEKTVNTFLEEKAPTARQPLGKVDIAGLGRQALYDKVVNTCRVSKIDLEIRCQLLAYSVDILKARSSAQPLLRMIKSVEVREILKSGKENNENYNGNKIKEFIKGFTDHCVYTINSYEGIVSSVAFSPDGQHIVSGAYDGTVRFWDVRKGEEVQIFRGHTDNVNSVAFSPDGNWVISGSDDRTVWVWDVKMRMADGTILRGHTNWVTSVAFSPDSKWVVSGSSDKTVRLWNLENGEAEGKTFEGCTGSVHSTIRLWNVESGKAEGDPFEGHTSWVLSVAFSPDGKHIASGHADEVNSVAFSPDGKCIVSGSSDRTVRLWNVKTGEANGPPLEGHAGWVISVAFSPDGKHVASGSQDRTIRIWDVED</sequence>
<dbReference type="SUPFAM" id="SSF50978">
    <property type="entry name" value="WD40 repeat-like"/>
    <property type="match status" value="1"/>
</dbReference>
<dbReference type="InterPro" id="IPR019775">
    <property type="entry name" value="WD40_repeat_CS"/>
</dbReference>
<feature type="compositionally biased region" description="Basic and acidic residues" evidence="4">
    <location>
        <begin position="257"/>
        <end position="278"/>
    </location>
</feature>
<dbReference type="PANTHER" id="PTHR22847:SF637">
    <property type="entry name" value="WD REPEAT DOMAIN 5B"/>
    <property type="match status" value="1"/>
</dbReference>
<keyword evidence="7" id="KW-1185">Reference proteome</keyword>
<dbReference type="PROSITE" id="PS00678">
    <property type="entry name" value="WD_REPEATS_1"/>
    <property type="match status" value="5"/>
</dbReference>
<dbReference type="InterPro" id="IPR018712">
    <property type="entry name" value="Tle1-like_cat"/>
</dbReference>
<dbReference type="PANTHER" id="PTHR22847">
    <property type="entry name" value="WD40 REPEAT PROTEIN"/>
    <property type="match status" value="1"/>
</dbReference>
<dbReference type="SMART" id="SM00320">
    <property type="entry name" value="WD40"/>
    <property type="match status" value="5"/>
</dbReference>
<keyword evidence="2" id="KW-0677">Repeat</keyword>
<proteinExistence type="predicted"/>
<feature type="repeat" description="WD" evidence="3">
    <location>
        <begin position="602"/>
        <end position="636"/>
    </location>
</feature>
<feature type="region of interest" description="Disordered" evidence="4">
    <location>
        <begin position="252"/>
        <end position="293"/>
    </location>
</feature>
<evidence type="ECO:0000313" key="7">
    <source>
        <dbReference type="Proteomes" id="UP000724874"/>
    </source>
</evidence>
<name>A0A9P5NRH5_GYMJU</name>
<dbReference type="PROSITE" id="PS50294">
    <property type="entry name" value="WD_REPEATS_REGION"/>
    <property type="match status" value="5"/>
</dbReference>
<dbReference type="Pfam" id="PF00400">
    <property type="entry name" value="WD40"/>
    <property type="match status" value="5"/>
</dbReference>
<evidence type="ECO:0000256" key="1">
    <source>
        <dbReference type="ARBA" id="ARBA00022574"/>
    </source>
</evidence>
<reference evidence="6" key="1">
    <citation type="submission" date="2020-11" db="EMBL/GenBank/DDBJ databases">
        <authorList>
            <consortium name="DOE Joint Genome Institute"/>
            <person name="Ahrendt S."/>
            <person name="Riley R."/>
            <person name="Andreopoulos W."/>
            <person name="LaButti K."/>
            <person name="Pangilinan J."/>
            <person name="Ruiz-duenas F.J."/>
            <person name="Barrasa J.M."/>
            <person name="Sanchez-Garcia M."/>
            <person name="Camarero S."/>
            <person name="Miyauchi S."/>
            <person name="Serrano A."/>
            <person name="Linde D."/>
            <person name="Babiker R."/>
            <person name="Drula E."/>
            <person name="Ayuso-Fernandez I."/>
            <person name="Pacheco R."/>
            <person name="Padilla G."/>
            <person name="Ferreira P."/>
            <person name="Barriuso J."/>
            <person name="Kellner H."/>
            <person name="Castanera R."/>
            <person name="Alfaro M."/>
            <person name="Ramirez L."/>
            <person name="Pisabarro A.G."/>
            <person name="Kuo A."/>
            <person name="Tritt A."/>
            <person name="Lipzen A."/>
            <person name="He G."/>
            <person name="Yan M."/>
            <person name="Ng V."/>
            <person name="Cullen D."/>
            <person name="Martin F."/>
            <person name="Rosso M.-N."/>
            <person name="Henrissat B."/>
            <person name="Hibbett D."/>
            <person name="Martinez A.T."/>
            <person name="Grigoriev I.V."/>
        </authorList>
    </citation>
    <scope>NUCLEOTIDE SEQUENCE</scope>
    <source>
        <strain evidence="6">AH 44721</strain>
    </source>
</reference>
<feature type="repeat" description="WD" evidence="3">
    <location>
        <begin position="734"/>
        <end position="775"/>
    </location>
</feature>
<comment type="caution">
    <text evidence="6">The sequence shown here is derived from an EMBL/GenBank/DDBJ whole genome shotgun (WGS) entry which is preliminary data.</text>
</comment>
<protein>
    <submittedName>
        <fullName evidence="6">WD40-repeat-containing domain protein</fullName>
    </submittedName>
</protein>
<evidence type="ECO:0000259" key="5">
    <source>
        <dbReference type="Pfam" id="PF09994"/>
    </source>
</evidence>
<dbReference type="EMBL" id="JADNYJ010000041">
    <property type="protein sequence ID" value="KAF8901488.1"/>
    <property type="molecule type" value="Genomic_DNA"/>
</dbReference>
<feature type="repeat" description="WD" evidence="3">
    <location>
        <begin position="777"/>
        <end position="812"/>
    </location>
</feature>
<dbReference type="PROSITE" id="PS50082">
    <property type="entry name" value="WD_REPEATS_2"/>
    <property type="match status" value="5"/>
</dbReference>
<feature type="repeat" description="WD" evidence="3">
    <location>
        <begin position="560"/>
        <end position="601"/>
    </location>
</feature>
<dbReference type="InterPro" id="IPR001680">
    <property type="entry name" value="WD40_rpt"/>
</dbReference>
<feature type="repeat" description="WD" evidence="3">
    <location>
        <begin position="645"/>
        <end position="686"/>
    </location>
</feature>
<dbReference type="Gene3D" id="2.130.10.10">
    <property type="entry name" value="YVTN repeat-like/Quinoprotein amine dehydrogenase"/>
    <property type="match status" value="4"/>
</dbReference>
<gene>
    <name evidence="6" type="ORF">CPB84DRAFT_1777431</name>
</gene>
<dbReference type="Proteomes" id="UP000724874">
    <property type="component" value="Unassembled WGS sequence"/>
</dbReference>
<dbReference type="InterPro" id="IPR036322">
    <property type="entry name" value="WD40_repeat_dom_sf"/>
</dbReference>
<dbReference type="CDD" id="cd00200">
    <property type="entry name" value="WD40"/>
    <property type="match status" value="1"/>
</dbReference>
<dbReference type="InterPro" id="IPR015943">
    <property type="entry name" value="WD40/YVTN_repeat-like_dom_sf"/>
</dbReference>
<dbReference type="GO" id="GO:1990234">
    <property type="term" value="C:transferase complex"/>
    <property type="evidence" value="ECO:0007669"/>
    <property type="project" value="UniProtKB-ARBA"/>
</dbReference>
<dbReference type="Pfam" id="PF09994">
    <property type="entry name" value="T6SS_Tle1-like_cat"/>
    <property type="match status" value="1"/>
</dbReference>
<accession>A0A9P5NRH5</accession>
<feature type="domain" description="T6SS Phospholipase effector Tle1-like catalytic" evidence="5">
    <location>
        <begin position="22"/>
        <end position="331"/>
    </location>
</feature>
<evidence type="ECO:0000313" key="6">
    <source>
        <dbReference type="EMBL" id="KAF8901488.1"/>
    </source>
</evidence>
<dbReference type="PRINTS" id="PR00320">
    <property type="entry name" value="GPROTEINBRPT"/>
</dbReference>
<evidence type="ECO:0000256" key="4">
    <source>
        <dbReference type="SAM" id="MobiDB-lite"/>
    </source>
</evidence>